<organism evidence="8 9">
    <name type="scientific">Acinetobacter proteolyticus</name>
    <dbReference type="NCBI Taxonomy" id="1776741"/>
    <lineage>
        <taxon>Bacteria</taxon>
        <taxon>Pseudomonadati</taxon>
        <taxon>Pseudomonadota</taxon>
        <taxon>Gammaproteobacteria</taxon>
        <taxon>Moraxellales</taxon>
        <taxon>Moraxellaceae</taxon>
        <taxon>Acinetobacter</taxon>
    </lineage>
</organism>
<evidence type="ECO:0000259" key="7">
    <source>
        <dbReference type="PROSITE" id="PS51462"/>
    </source>
</evidence>
<sequence>MIAVKISAMMLSKEKENKEMSHMEEPSLIQLLQQRLRFSKRIQQADAAVLIAITQETQPKVLLTRRSMQLSQHAGEVSFPGGKRDPSDTSNIVVALREAQEETALNPFDVKLLGDLPIQRARSGLSVKPIVGLIPAQVDLIAQPTEIDRIFFVPLQELIDAPPLPYEVRLARQSLYFPSMQVESEIVWGLTARMLISLFQYGLGYQKNWPFLVNPPHFGLSKF</sequence>
<dbReference type="Gene3D" id="3.90.79.10">
    <property type="entry name" value="Nucleoside Triphosphate Pyrophosphohydrolase"/>
    <property type="match status" value="1"/>
</dbReference>
<keyword evidence="3" id="KW-0479">Metal-binding</keyword>
<dbReference type="CDD" id="cd03426">
    <property type="entry name" value="NUDIX_CoAse_Nudt7"/>
    <property type="match status" value="1"/>
</dbReference>
<dbReference type="InterPro" id="IPR015797">
    <property type="entry name" value="NUDIX_hydrolase-like_dom_sf"/>
</dbReference>
<name>A0A653K640_9GAMM</name>
<dbReference type="EMBL" id="CABWKZ010000017">
    <property type="protein sequence ID" value="VXA55884.1"/>
    <property type="molecule type" value="Genomic_DNA"/>
</dbReference>
<feature type="domain" description="Nudix hydrolase" evidence="7">
    <location>
        <begin position="44"/>
        <end position="176"/>
    </location>
</feature>
<dbReference type="AlphaFoldDB" id="A0A653K640"/>
<keyword evidence="6" id="KW-0464">Manganese</keyword>
<accession>A0A653K640</accession>
<evidence type="ECO:0000256" key="6">
    <source>
        <dbReference type="ARBA" id="ARBA00023211"/>
    </source>
</evidence>
<dbReference type="Pfam" id="PF00293">
    <property type="entry name" value="NUDIX"/>
    <property type="match status" value="1"/>
</dbReference>
<gene>
    <name evidence="8" type="ORF">ACI8B_240203</name>
</gene>
<evidence type="ECO:0000256" key="3">
    <source>
        <dbReference type="ARBA" id="ARBA00022723"/>
    </source>
</evidence>
<reference evidence="8 9" key="1">
    <citation type="submission" date="2019-10" db="EMBL/GenBank/DDBJ databases">
        <authorList>
            <person name="Karimi E."/>
        </authorList>
    </citation>
    <scope>NUCLEOTIDE SEQUENCE [LARGE SCALE GENOMIC DNA]</scope>
    <source>
        <strain evidence="8">Acinetobacter sp. 8BE</strain>
    </source>
</reference>
<dbReference type="PROSITE" id="PS51462">
    <property type="entry name" value="NUDIX"/>
    <property type="match status" value="1"/>
</dbReference>
<dbReference type="SUPFAM" id="SSF55811">
    <property type="entry name" value="Nudix"/>
    <property type="match status" value="1"/>
</dbReference>
<dbReference type="PANTHER" id="PTHR12992">
    <property type="entry name" value="NUDIX HYDROLASE"/>
    <property type="match status" value="1"/>
</dbReference>
<comment type="cofactor">
    <cofactor evidence="2">
        <name>Mg(2+)</name>
        <dbReference type="ChEBI" id="CHEBI:18420"/>
    </cofactor>
</comment>
<comment type="cofactor">
    <cofactor evidence="1">
        <name>Mn(2+)</name>
        <dbReference type="ChEBI" id="CHEBI:29035"/>
    </cofactor>
</comment>
<dbReference type="NCBIfam" id="NF007980">
    <property type="entry name" value="PRK10707.1"/>
    <property type="match status" value="1"/>
</dbReference>
<evidence type="ECO:0000256" key="4">
    <source>
        <dbReference type="ARBA" id="ARBA00022801"/>
    </source>
</evidence>
<evidence type="ECO:0000256" key="5">
    <source>
        <dbReference type="ARBA" id="ARBA00022842"/>
    </source>
</evidence>
<evidence type="ECO:0000313" key="8">
    <source>
        <dbReference type="EMBL" id="VXA55884.1"/>
    </source>
</evidence>
<evidence type="ECO:0000313" key="9">
    <source>
        <dbReference type="Proteomes" id="UP000430404"/>
    </source>
</evidence>
<dbReference type="GO" id="GO:0010945">
    <property type="term" value="F:coenzyme A diphosphatase activity"/>
    <property type="evidence" value="ECO:0007669"/>
    <property type="project" value="InterPro"/>
</dbReference>
<keyword evidence="4" id="KW-0378">Hydrolase</keyword>
<dbReference type="Proteomes" id="UP000430404">
    <property type="component" value="Unassembled WGS sequence"/>
</dbReference>
<keyword evidence="5" id="KW-0460">Magnesium</keyword>
<proteinExistence type="predicted"/>
<dbReference type="InterPro" id="IPR000086">
    <property type="entry name" value="NUDIX_hydrolase_dom"/>
</dbReference>
<dbReference type="InterPro" id="IPR045121">
    <property type="entry name" value="CoAse"/>
</dbReference>
<evidence type="ECO:0000256" key="2">
    <source>
        <dbReference type="ARBA" id="ARBA00001946"/>
    </source>
</evidence>
<evidence type="ECO:0000256" key="1">
    <source>
        <dbReference type="ARBA" id="ARBA00001936"/>
    </source>
</evidence>
<dbReference type="GO" id="GO:0046872">
    <property type="term" value="F:metal ion binding"/>
    <property type="evidence" value="ECO:0007669"/>
    <property type="project" value="UniProtKB-KW"/>
</dbReference>
<protein>
    <submittedName>
        <fullName evidence="8">Putative MutT/nudix family protein</fullName>
    </submittedName>
</protein>
<dbReference type="PANTHER" id="PTHR12992:SF11">
    <property type="entry name" value="MITOCHONDRIAL COENZYME A DIPHOSPHATASE NUDT8"/>
    <property type="match status" value="1"/>
</dbReference>